<evidence type="ECO:0000256" key="5">
    <source>
        <dbReference type="ARBA" id="ARBA00022989"/>
    </source>
</evidence>
<dbReference type="PANTHER" id="PTHR42758:SF2">
    <property type="entry name" value="PHOSPHATIDYLGLYCEROL PHOSPHOLIPASE C"/>
    <property type="match status" value="1"/>
</dbReference>
<evidence type="ECO:0000256" key="7">
    <source>
        <dbReference type="ARBA" id="ARBA00023136"/>
    </source>
</evidence>
<gene>
    <name evidence="9" type="primary">GDPD1_2</name>
    <name evidence="9" type="ORF">HK105_200200</name>
</gene>
<evidence type="ECO:0000313" key="9">
    <source>
        <dbReference type="EMBL" id="KAL2920134.1"/>
    </source>
</evidence>
<dbReference type="PANTHER" id="PTHR42758">
    <property type="entry name" value="PHOSPHATIDYLGLYCEROL PHOSPHOLIPASE C"/>
    <property type="match status" value="1"/>
</dbReference>
<dbReference type="PROSITE" id="PS51704">
    <property type="entry name" value="GP_PDE"/>
    <property type="match status" value="1"/>
</dbReference>
<evidence type="ECO:0000313" key="10">
    <source>
        <dbReference type="Proteomes" id="UP001527925"/>
    </source>
</evidence>
<dbReference type="EMBL" id="JADGIZ020000001">
    <property type="protein sequence ID" value="KAL2920134.1"/>
    <property type="molecule type" value="Genomic_DNA"/>
</dbReference>
<keyword evidence="10" id="KW-1185">Reference proteome</keyword>
<comment type="caution">
    <text evidence="9">The sequence shown here is derived from an EMBL/GenBank/DDBJ whole genome shotgun (WGS) entry which is preliminary data.</text>
</comment>
<dbReference type="InterPro" id="IPR030395">
    <property type="entry name" value="GP_PDE_dom"/>
</dbReference>
<accession>A0ABR4NL28</accession>
<sequence length="277" mass="31195">MLAAGARHRGLPFRHALMSHRGGSLEHVENTMPGFRFSANELKDDLLELDVQLTKDGQVVIFHDNDMARMCGAAFKGKHIGDFNFDELPPLQIPDKVKHLPDVVSDPESTRIPLLRALLSEFPQYPMQIDVKNGSEELVLKVGHMIQEFKREQLTVWGTFVQRPSSLCYKHFGTSIPMFMTAPRFVQARMLHAVGLLGLMDFHEQALIMPNLSVFLSASFFAAMQARGISIVVFGQEDGGMNKVEDWEQVRRLGANGICSDAPSRLQAWLKDHPMRE</sequence>
<evidence type="ECO:0000256" key="4">
    <source>
        <dbReference type="ARBA" id="ARBA00022801"/>
    </source>
</evidence>
<keyword evidence="5" id="KW-1133">Transmembrane helix</keyword>
<evidence type="ECO:0000259" key="8">
    <source>
        <dbReference type="PROSITE" id="PS51704"/>
    </source>
</evidence>
<dbReference type="Proteomes" id="UP001527925">
    <property type="component" value="Unassembled WGS sequence"/>
</dbReference>
<dbReference type="Gene3D" id="3.20.20.190">
    <property type="entry name" value="Phosphatidylinositol (PI) phosphodiesterase"/>
    <property type="match status" value="1"/>
</dbReference>
<proteinExistence type="inferred from homology"/>
<keyword evidence="3" id="KW-0812">Transmembrane</keyword>
<dbReference type="InterPro" id="IPR017946">
    <property type="entry name" value="PLC-like_Pdiesterase_TIM-brl"/>
</dbReference>
<dbReference type="SUPFAM" id="SSF51695">
    <property type="entry name" value="PLC-like phosphodiesterases"/>
    <property type="match status" value="1"/>
</dbReference>
<protein>
    <submittedName>
        <fullName evidence="9">Lysophospholipase D gdpd1</fullName>
    </submittedName>
</protein>
<name>A0ABR4NL28_9FUNG</name>
<keyword evidence="6" id="KW-0443">Lipid metabolism</keyword>
<evidence type="ECO:0000256" key="1">
    <source>
        <dbReference type="ARBA" id="ARBA00004370"/>
    </source>
</evidence>
<dbReference type="InterPro" id="IPR052271">
    <property type="entry name" value="GDPD-Related"/>
</dbReference>
<evidence type="ECO:0000256" key="6">
    <source>
        <dbReference type="ARBA" id="ARBA00023098"/>
    </source>
</evidence>
<comment type="subcellular location">
    <subcellularLocation>
        <location evidence="1">Membrane</location>
    </subcellularLocation>
</comment>
<keyword evidence="7" id="KW-0472">Membrane</keyword>
<dbReference type="Pfam" id="PF03009">
    <property type="entry name" value="GDPD"/>
    <property type="match status" value="1"/>
</dbReference>
<evidence type="ECO:0000256" key="2">
    <source>
        <dbReference type="ARBA" id="ARBA00007277"/>
    </source>
</evidence>
<feature type="domain" description="GP-PDE" evidence="8">
    <location>
        <begin position="15"/>
        <end position="270"/>
    </location>
</feature>
<comment type="similarity">
    <text evidence="2">Belongs to the glycerophosphoryl diester phosphodiesterase family.</text>
</comment>
<keyword evidence="4" id="KW-0378">Hydrolase</keyword>
<organism evidence="9 10">
    <name type="scientific">Polyrhizophydium stewartii</name>
    <dbReference type="NCBI Taxonomy" id="2732419"/>
    <lineage>
        <taxon>Eukaryota</taxon>
        <taxon>Fungi</taxon>
        <taxon>Fungi incertae sedis</taxon>
        <taxon>Chytridiomycota</taxon>
        <taxon>Chytridiomycota incertae sedis</taxon>
        <taxon>Chytridiomycetes</taxon>
        <taxon>Rhizophydiales</taxon>
        <taxon>Rhizophydiales incertae sedis</taxon>
        <taxon>Polyrhizophydium</taxon>
    </lineage>
</organism>
<reference evidence="9 10" key="1">
    <citation type="submission" date="2023-09" db="EMBL/GenBank/DDBJ databases">
        <title>Pangenome analysis of Batrachochytrium dendrobatidis and related Chytrids.</title>
        <authorList>
            <person name="Yacoub M.N."/>
            <person name="Stajich J.E."/>
            <person name="James T.Y."/>
        </authorList>
    </citation>
    <scope>NUCLEOTIDE SEQUENCE [LARGE SCALE GENOMIC DNA]</scope>
    <source>
        <strain evidence="9 10">JEL0888</strain>
    </source>
</reference>
<evidence type="ECO:0000256" key="3">
    <source>
        <dbReference type="ARBA" id="ARBA00022692"/>
    </source>
</evidence>